<keyword evidence="13" id="KW-0238">DNA-binding</keyword>
<dbReference type="InterPro" id="IPR010979">
    <property type="entry name" value="Ribosomal_uS13-like_H2TH"/>
</dbReference>
<evidence type="ECO:0000256" key="12">
    <source>
        <dbReference type="ARBA" id="ARBA00022833"/>
    </source>
</evidence>
<dbReference type="OrthoDB" id="9800855at2"/>
<dbReference type="AlphaFoldDB" id="A0A1L9BCZ7"/>
<dbReference type="SUPFAM" id="SSF57716">
    <property type="entry name" value="Glucocorticoid receptor-like (DNA-binding domain)"/>
    <property type="match status" value="1"/>
</dbReference>
<evidence type="ECO:0000256" key="10">
    <source>
        <dbReference type="ARBA" id="ARBA00022771"/>
    </source>
</evidence>
<protein>
    <recommendedName>
        <fullName evidence="7">Formamidopyrimidine-DNA glycosylase</fullName>
        <ecNumber evidence="5">3.2.2.23</ecNumber>
        <ecNumber evidence="6">4.2.99.18</ecNumber>
    </recommendedName>
    <alternativeName>
        <fullName evidence="18">DNA-(apurinic or apyrimidinic site) lyase MutM</fullName>
    </alternativeName>
</protein>
<comment type="caution">
    <text evidence="24">The sequence shown here is derived from an EMBL/GenBank/DDBJ whole genome shotgun (WGS) entry which is preliminary data.</text>
</comment>
<dbReference type="SUPFAM" id="SSF46946">
    <property type="entry name" value="S13-like H2TH domain"/>
    <property type="match status" value="1"/>
</dbReference>
<evidence type="ECO:0000313" key="24">
    <source>
        <dbReference type="EMBL" id="OJH40121.1"/>
    </source>
</evidence>
<dbReference type="EC" id="3.2.2.23" evidence="5"/>
<evidence type="ECO:0000259" key="22">
    <source>
        <dbReference type="PROSITE" id="PS51066"/>
    </source>
</evidence>
<dbReference type="Pfam" id="PF06831">
    <property type="entry name" value="H2TH"/>
    <property type="match status" value="1"/>
</dbReference>
<dbReference type="EMBL" id="MPIN01000003">
    <property type="protein sequence ID" value="OJH40121.1"/>
    <property type="molecule type" value="Genomic_DNA"/>
</dbReference>
<dbReference type="PANTHER" id="PTHR22993">
    <property type="entry name" value="FORMAMIDOPYRIMIDINE-DNA GLYCOSYLASE"/>
    <property type="match status" value="1"/>
</dbReference>
<evidence type="ECO:0000256" key="3">
    <source>
        <dbReference type="ARBA" id="ARBA00009409"/>
    </source>
</evidence>
<reference evidence="24 25" key="2">
    <citation type="submission" date="2016-12" db="EMBL/GenBank/DDBJ databases">
        <title>Draft Genome Sequence of Cystobacter ferrugineus Strain Cbfe23.</title>
        <authorList>
            <person name="Akbar S."/>
            <person name="Dowd S.E."/>
            <person name="Stevens D.C."/>
        </authorList>
    </citation>
    <scope>NUCLEOTIDE SEQUENCE [LARGE SCALE GENOMIC DNA]</scope>
    <source>
        <strain evidence="24 25">Cbfe23</strain>
    </source>
</reference>
<dbReference type="Gene3D" id="3.20.190.10">
    <property type="entry name" value="MutM-like, N-terminal"/>
    <property type="match status" value="1"/>
</dbReference>
<keyword evidence="25" id="KW-1185">Reference proteome</keyword>
<keyword evidence="10 20" id="KW-0863">Zinc-finger</keyword>
<comment type="cofactor">
    <cofactor evidence="2">
        <name>Zn(2+)</name>
        <dbReference type="ChEBI" id="CHEBI:29105"/>
    </cofactor>
</comment>
<dbReference type="STRING" id="83449.BON30_13760"/>
<keyword evidence="12" id="KW-0862">Zinc</keyword>
<evidence type="ECO:0000256" key="21">
    <source>
        <dbReference type="SAM" id="MobiDB-lite"/>
    </source>
</evidence>
<dbReference type="InterPro" id="IPR000214">
    <property type="entry name" value="Znf_DNA_glyclase/AP_lyase"/>
</dbReference>
<keyword evidence="16" id="KW-0511">Multifunctional enzyme</keyword>
<evidence type="ECO:0000256" key="15">
    <source>
        <dbReference type="ARBA" id="ARBA00023239"/>
    </source>
</evidence>
<dbReference type="PROSITE" id="PS51066">
    <property type="entry name" value="ZF_FPG_2"/>
    <property type="match status" value="1"/>
</dbReference>
<evidence type="ECO:0000256" key="14">
    <source>
        <dbReference type="ARBA" id="ARBA00023204"/>
    </source>
</evidence>
<dbReference type="CDD" id="cd08966">
    <property type="entry name" value="EcFpg-like_N"/>
    <property type="match status" value="1"/>
</dbReference>
<dbReference type="EC" id="4.2.99.18" evidence="6"/>
<feature type="compositionally biased region" description="Basic and acidic residues" evidence="21">
    <location>
        <begin position="274"/>
        <end position="286"/>
    </location>
</feature>
<dbReference type="InterPro" id="IPR015886">
    <property type="entry name" value="H2TH_FPG"/>
</dbReference>
<evidence type="ECO:0000256" key="9">
    <source>
        <dbReference type="ARBA" id="ARBA00022763"/>
    </source>
</evidence>
<evidence type="ECO:0000256" key="8">
    <source>
        <dbReference type="ARBA" id="ARBA00022723"/>
    </source>
</evidence>
<evidence type="ECO:0000313" key="25">
    <source>
        <dbReference type="Proteomes" id="UP000182229"/>
    </source>
</evidence>
<name>A0A1L9BCZ7_9BACT</name>
<dbReference type="InterPro" id="IPR012319">
    <property type="entry name" value="FPG_cat"/>
</dbReference>
<organism evidence="24 25">
    <name type="scientific">Cystobacter ferrugineus</name>
    <dbReference type="NCBI Taxonomy" id="83449"/>
    <lineage>
        <taxon>Bacteria</taxon>
        <taxon>Pseudomonadati</taxon>
        <taxon>Myxococcota</taxon>
        <taxon>Myxococcia</taxon>
        <taxon>Myxococcales</taxon>
        <taxon>Cystobacterineae</taxon>
        <taxon>Archangiaceae</taxon>
        <taxon>Cystobacter</taxon>
    </lineage>
</organism>
<dbReference type="NCBIfam" id="NF002211">
    <property type="entry name" value="PRK01103.1"/>
    <property type="match status" value="1"/>
</dbReference>
<comment type="catalytic activity">
    <reaction evidence="19">
        <text>2'-deoxyribonucleotide-(2'-deoxyribose 5'-phosphate)-2'-deoxyribonucleotide-DNA = a 3'-end 2'-deoxyribonucleotide-(2,3-dehydro-2,3-deoxyribose 5'-phosphate)-DNA + a 5'-end 5'-phospho-2'-deoxyribonucleoside-DNA + H(+)</text>
        <dbReference type="Rhea" id="RHEA:66592"/>
        <dbReference type="Rhea" id="RHEA-COMP:13180"/>
        <dbReference type="Rhea" id="RHEA-COMP:16897"/>
        <dbReference type="Rhea" id="RHEA-COMP:17067"/>
        <dbReference type="ChEBI" id="CHEBI:15378"/>
        <dbReference type="ChEBI" id="CHEBI:136412"/>
        <dbReference type="ChEBI" id="CHEBI:157695"/>
        <dbReference type="ChEBI" id="CHEBI:167181"/>
        <dbReference type="EC" id="4.2.99.18"/>
    </reaction>
</comment>
<dbReference type="InterPro" id="IPR015887">
    <property type="entry name" value="DNA_glyclase_Znf_dom_DNA_BS"/>
</dbReference>
<evidence type="ECO:0000256" key="20">
    <source>
        <dbReference type="PROSITE-ProRule" id="PRU00391"/>
    </source>
</evidence>
<keyword evidence="15" id="KW-0456">Lyase</keyword>
<dbReference type="SUPFAM" id="SSF81624">
    <property type="entry name" value="N-terminal domain of MutM-like DNA repair proteins"/>
    <property type="match status" value="1"/>
</dbReference>
<sequence length="286" mass="31799">MPELPEVEIARRHLVHWLDGRRVVKADADDTRIFRGARWKDFASLRGRLLSLERRGKYLLFSFEEDRGLLAHLGMSGRFVRRSPDATVPYSRARFHLDSEEVIHFADARMLGRMETCPASGLHALAPIQALGFDPLADGLDVARLRDAVGDSKQELKVALMDQGRVAGLGNIHAAEALFRAGLHPSRPPGSLTDAEWKRLARGVRVALDFGLREQQAEEEVRYLKEGGRNGFLVYGRAGTPCVRCGTTVESVTQGGRTTHFCPSCQPSGPAPESRGRRDARIARRR</sequence>
<evidence type="ECO:0000256" key="5">
    <source>
        <dbReference type="ARBA" id="ARBA00012024"/>
    </source>
</evidence>
<keyword evidence="11" id="KW-0378">Hydrolase</keyword>
<dbReference type="Pfam" id="PF06827">
    <property type="entry name" value="zf-FPG_IleRS"/>
    <property type="match status" value="1"/>
</dbReference>
<keyword evidence="8" id="KW-0479">Metal-binding</keyword>
<dbReference type="GO" id="GO:0003684">
    <property type="term" value="F:damaged DNA binding"/>
    <property type="evidence" value="ECO:0007669"/>
    <property type="project" value="InterPro"/>
</dbReference>
<dbReference type="GO" id="GO:0034039">
    <property type="term" value="F:8-oxo-7,8-dihydroguanine DNA N-glycosylase activity"/>
    <property type="evidence" value="ECO:0007669"/>
    <property type="project" value="TreeGrafter"/>
</dbReference>
<feature type="domain" description="FPG-type" evidence="22">
    <location>
        <begin position="233"/>
        <end position="267"/>
    </location>
</feature>
<feature type="region of interest" description="Disordered" evidence="21">
    <location>
        <begin position="264"/>
        <end position="286"/>
    </location>
</feature>
<evidence type="ECO:0000256" key="7">
    <source>
        <dbReference type="ARBA" id="ARBA00016240"/>
    </source>
</evidence>
<dbReference type="PROSITE" id="PS51068">
    <property type="entry name" value="FPG_CAT"/>
    <property type="match status" value="1"/>
</dbReference>
<evidence type="ECO:0000256" key="13">
    <source>
        <dbReference type="ARBA" id="ARBA00023125"/>
    </source>
</evidence>
<comment type="similarity">
    <text evidence="3">Belongs to the FPG family.</text>
</comment>
<dbReference type="Proteomes" id="UP000182229">
    <property type="component" value="Unassembled WGS sequence"/>
</dbReference>
<proteinExistence type="inferred from homology"/>
<comment type="catalytic activity">
    <reaction evidence="1">
        <text>Hydrolysis of DNA containing ring-opened 7-methylguanine residues, releasing 2,6-diamino-4-hydroxy-5-(N-methyl)formamidopyrimidine.</text>
        <dbReference type="EC" id="3.2.2.23"/>
    </reaction>
</comment>
<dbReference type="GO" id="GO:0008270">
    <property type="term" value="F:zinc ion binding"/>
    <property type="evidence" value="ECO:0007669"/>
    <property type="project" value="UniProtKB-KW"/>
</dbReference>
<keyword evidence="17" id="KW-0326">Glycosidase</keyword>
<feature type="domain" description="Formamidopyrimidine-DNA glycosylase catalytic" evidence="23">
    <location>
        <begin position="2"/>
        <end position="112"/>
    </location>
</feature>
<comment type="subunit">
    <text evidence="4">Monomer.</text>
</comment>
<reference evidence="25" key="1">
    <citation type="submission" date="2016-11" db="EMBL/GenBank/DDBJ databases">
        <authorList>
            <person name="Shukria A."/>
            <person name="Stevens D.C."/>
        </authorList>
    </citation>
    <scope>NUCLEOTIDE SEQUENCE [LARGE SCALE GENOMIC DNA]</scope>
    <source>
        <strain evidence="25">Cbfe23</strain>
    </source>
</reference>
<dbReference type="RefSeq" id="WP_071898756.1">
    <property type="nucleotide sequence ID" value="NZ_MPIN01000003.1"/>
</dbReference>
<evidence type="ECO:0000259" key="23">
    <source>
        <dbReference type="PROSITE" id="PS51068"/>
    </source>
</evidence>
<dbReference type="InterPro" id="IPR020629">
    <property type="entry name" value="FPG_Glyclase"/>
</dbReference>
<dbReference type="PANTHER" id="PTHR22993:SF9">
    <property type="entry name" value="FORMAMIDOPYRIMIDINE-DNA GLYCOSYLASE"/>
    <property type="match status" value="1"/>
</dbReference>
<dbReference type="InterPro" id="IPR035937">
    <property type="entry name" value="FPG_N"/>
</dbReference>
<dbReference type="Pfam" id="PF01149">
    <property type="entry name" value="Fapy_DNA_glyco"/>
    <property type="match status" value="1"/>
</dbReference>
<evidence type="ECO:0000256" key="1">
    <source>
        <dbReference type="ARBA" id="ARBA00001668"/>
    </source>
</evidence>
<evidence type="ECO:0000256" key="11">
    <source>
        <dbReference type="ARBA" id="ARBA00022801"/>
    </source>
</evidence>
<dbReference type="SMART" id="SM00898">
    <property type="entry name" value="Fapy_DNA_glyco"/>
    <property type="match status" value="1"/>
</dbReference>
<keyword evidence="14" id="KW-0234">DNA repair</keyword>
<evidence type="ECO:0000256" key="6">
    <source>
        <dbReference type="ARBA" id="ARBA00012720"/>
    </source>
</evidence>
<dbReference type="GO" id="GO:0140078">
    <property type="term" value="F:class I DNA-(apurinic or apyrimidinic site) endonuclease activity"/>
    <property type="evidence" value="ECO:0007669"/>
    <property type="project" value="UniProtKB-EC"/>
</dbReference>
<dbReference type="PROSITE" id="PS01242">
    <property type="entry name" value="ZF_FPG_1"/>
    <property type="match status" value="1"/>
</dbReference>
<dbReference type="Gene3D" id="1.10.8.50">
    <property type="match status" value="1"/>
</dbReference>
<dbReference type="SMART" id="SM01232">
    <property type="entry name" value="H2TH"/>
    <property type="match status" value="1"/>
</dbReference>
<keyword evidence="9" id="KW-0227">DNA damage</keyword>
<evidence type="ECO:0000256" key="2">
    <source>
        <dbReference type="ARBA" id="ARBA00001947"/>
    </source>
</evidence>
<evidence type="ECO:0000256" key="17">
    <source>
        <dbReference type="ARBA" id="ARBA00023295"/>
    </source>
</evidence>
<evidence type="ECO:0000256" key="18">
    <source>
        <dbReference type="ARBA" id="ARBA00030638"/>
    </source>
</evidence>
<gene>
    <name evidence="24" type="ORF">BON30_13760</name>
</gene>
<accession>A0A1L9BCZ7</accession>
<evidence type="ECO:0000256" key="19">
    <source>
        <dbReference type="ARBA" id="ARBA00044632"/>
    </source>
</evidence>
<dbReference type="GO" id="GO:0006284">
    <property type="term" value="P:base-excision repair"/>
    <property type="evidence" value="ECO:0007669"/>
    <property type="project" value="InterPro"/>
</dbReference>
<evidence type="ECO:0000256" key="4">
    <source>
        <dbReference type="ARBA" id="ARBA00011245"/>
    </source>
</evidence>
<dbReference type="InterPro" id="IPR010663">
    <property type="entry name" value="Znf_FPG/IleRS"/>
</dbReference>
<evidence type="ECO:0000256" key="16">
    <source>
        <dbReference type="ARBA" id="ARBA00023268"/>
    </source>
</evidence>